<proteinExistence type="predicted"/>
<keyword evidence="1" id="KW-0175">Coiled coil</keyword>
<dbReference type="Proteomes" id="UP000541444">
    <property type="component" value="Unassembled WGS sequence"/>
</dbReference>
<feature type="region of interest" description="Disordered" evidence="2">
    <location>
        <begin position="201"/>
        <end position="259"/>
    </location>
</feature>
<feature type="coiled-coil region" evidence="1">
    <location>
        <begin position="157"/>
        <end position="187"/>
    </location>
</feature>
<dbReference type="AlphaFoldDB" id="A0A7J7LHY6"/>
<sequence length="440" mass="49892">MLKNEGSCNDENVVLLKRFKASDRESRKDASVLESMTVRAKSNKYQPFERERINSSSSPIKHFITSKKLESTQSERRKIRGFDKELSEGDKRLTRAKDSGSRRWQYNSVVRGKLDSTADSYSDTEGQTWNDNIIWVKGNCLQRDDEEPLDLWFRTVKQSVKSTVERKESMLDEVAEEEIELELVLERLGLSKKKRVDCRSNKVRKAQLTSSAQPNPVKPSKVAKKYPKKRILKALPTSGTTDSGDVIKDKRRRVEPSGELGEKVAPLVKGMWLGIVEEKSELKKVNVELEKELARSRADALKDIKQLKASHVVAIGQLQEEDEKEAETVGVVDGLDGVSRQTVLDNQGDDVDLPEGGMRRMKEANENREDQYAKAHFRLVKLTQAVSDLTLQVKVKDVEINKGLKELAEERAGANEMKIYRKGRQAEGSSRKSIGFRSRS</sequence>
<dbReference type="EMBL" id="JACGCM010002279">
    <property type="protein sequence ID" value="KAF6142202.1"/>
    <property type="molecule type" value="Genomic_DNA"/>
</dbReference>
<evidence type="ECO:0000313" key="4">
    <source>
        <dbReference type="Proteomes" id="UP000541444"/>
    </source>
</evidence>
<feature type="compositionally biased region" description="Basic residues" evidence="2">
    <location>
        <begin position="221"/>
        <end position="232"/>
    </location>
</feature>
<evidence type="ECO:0000256" key="1">
    <source>
        <dbReference type="SAM" id="Coils"/>
    </source>
</evidence>
<organism evidence="3 4">
    <name type="scientific">Kingdonia uniflora</name>
    <dbReference type="NCBI Taxonomy" id="39325"/>
    <lineage>
        <taxon>Eukaryota</taxon>
        <taxon>Viridiplantae</taxon>
        <taxon>Streptophyta</taxon>
        <taxon>Embryophyta</taxon>
        <taxon>Tracheophyta</taxon>
        <taxon>Spermatophyta</taxon>
        <taxon>Magnoliopsida</taxon>
        <taxon>Ranunculales</taxon>
        <taxon>Circaeasteraceae</taxon>
        <taxon>Kingdonia</taxon>
    </lineage>
</organism>
<name>A0A7J7LHY6_9MAGN</name>
<protein>
    <submittedName>
        <fullName evidence="3">Uncharacterized protein</fullName>
    </submittedName>
</protein>
<accession>A0A7J7LHY6</accession>
<evidence type="ECO:0000313" key="3">
    <source>
        <dbReference type="EMBL" id="KAF6142202.1"/>
    </source>
</evidence>
<reference evidence="3 4" key="1">
    <citation type="journal article" date="2020" name="IScience">
        <title>Genome Sequencing of the Endangered Kingdonia uniflora (Circaeasteraceae, Ranunculales) Reveals Potential Mechanisms of Evolutionary Specialization.</title>
        <authorList>
            <person name="Sun Y."/>
            <person name="Deng T."/>
            <person name="Zhang A."/>
            <person name="Moore M.J."/>
            <person name="Landis J.B."/>
            <person name="Lin N."/>
            <person name="Zhang H."/>
            <person name="Zhang X."/>
            <person name="Huang J."/>
            <person name="Zhang X."/>
            <person name="Sun H."/>
            <person name="Wang H."/>
        </authorList>
    </citation>
    <scope>NUCLEOTIDE SEQUENCE [LARGE SCALE GENOMIC DNA]</scope>
    <source>
        <strain evidence="3">TB1705</strain>
        <tissue evidence="3">Leaf</tissue>
    </source>
</reference>
<evidence type="ECO:0000256" key="2">
    <source>
        <dbReference type="SAM" id="MobiDB-lite"/>
    </source>
</evidence>
<feature type="region of interest" description="Disordered" evidence="2">
    <location>
        <begin position="419"/>
        <end position="440"/>
    </location>
</feature>
<gene>
    <name evidence="3" type="ORF">GIB67_037120</name>
</gene>
<comment type="caution">
    <text evidence="3">The sequence shown here is derived from an EMBL/GenBank/DDBJ whole genome shotgun (WGS) entry which is preliminary data.</text>
</comment>
<keyword evidence="4" id="KW-1185">Reference proteome</keyword>
<feature type="compositionally biased region" description="Basic and acidic residues" evidence="2">
    <location>
        <begin position="245"/>
        <end position="259"/>
    </location>
</feature>